<keyword evidence="1" id="KW-0677">Repeat</keyword>
<dbReference type="GO" id="GO:0016242">
    <property type="term" value="P:negative regulation of macroautophagy"/>
    <property type="evidence" value="ECO:0007669"/>
    <property type="project" value="TreeGrafter"/>
</dbReference>
<dbReference type="GO" id="GO:0038202">
    <property type="term" value="P:TORC1 signaling"/>
    <property type="evidence" value="ECO:0007669"/>
    <property type="project" value="TreeGrafter"/>
</dbReference>
<feature type="domain" description="Importin subunit beta-1/Transportin-1-like TPR repeats" evidence="2">
    <location>
        <begin position="138"/>
        <end position="277"/>
    </location>
</feature>
<dbReference type="InterPro" id="IPR016024">
    <property type="entry name" value="ARM-type_fold"/>
</dbReference>
<dbReference type="InterPro" id="IPR050517">
    <property type="entry name" value="DDR_Repair_Kinase"/>
</dbReference>
<evidence type="ECO:0000313" key="3">
    <source>
        <dbReference type="EMBL" id="KXN68610.1"/>
    </source>
</evidence>
<sequence length="532" mass="60077">IAIGKLVLESDDNTSKLIDFEVKRSFEWLQGDPNELRRHASMLILNALILNAPTLMYGYISQIFNLIWVAVHDNKIVIREAAAEVLKSSLQVMLQRDSPLHMSWYSRVWEEAIKGLSSNSLESVHGSFLTLHELIAYSGKFINSKYAELCTIYLNYKDHREHLIRKAIIQTIPTLSEYDPDTFVTMYLDRFATYLIAQLRRDREKYYAFSAIGYMAKSIESKINPYIPDIIANIKENLLSKNKSKQQADPQVFECISLLSISVGRTLSTYANELLDLMIGMGLSAPLVQALTDLSTNISSVLPIVQSRLLDMISVVLSGQNYIPSGSPLKNPIPESSVKDLIKLELYNSDLVVLSLDTLGKFNFFGHSLSEFIYECVIYYLEDHRLNVRRSAALTCCKLLSEDPICHQTSAHAIRVINDVLFKLLMAGVADSDSTIRHTVISNLDSNFDLHLAQTTNFKTLSLGMNDEYFPVREATIEVISRFAHTNPASALPFLRKELIKALTELEYSNESRVKQENSKMIGLIITSSPTL</sequence>
<dbReference type="Proteomes" id="UP000070444">
    <property type="component" value="Unassembled WGS sequence"/>
</dbReference>
<feature type="non-terminal residue" evidence="3">
    <location>
        <position position="1"/>
    </location>
</feature>
<proteinExistence type="predicted"/>
<protein>
    <submittedName>
        <fullName evidence="3">ARM repeat-containing protein</fullName>
    </submittedName>
</protein>
<dbReference type="OrthoDB" id="381190at2759"/>
<dbReference type="GO" id="GO:0031932">
    <property type="term" value="C:TORC2 complex"/>
    <property type="evidence" value="ECO:0007669"/>
    <property type="project" value="TreeGrafter"/>
</dbReference>
<keyword evidence="4" id="KW-1185">Reference proteome</keyword>
<dbReference type="InterPro" id="IPR011989">
    <property type="entry name" value="ARM-like"/>
</dbReference>
<dbReference type="PANTHER" id="PTHR11139:SF9">
    <property type="entry name" value="SERINE_THREONINE-PROTEIN KINASE MTOR"/>
    <property type="match status" value="1"/>
</dbReference>
<reference evidence="3 4" key="1">
    <citation type="journal article" date="2015" name="Genome Biol. Evol.">
        <title>Phylogenomic analyses indicate that early fungi evolved digesting cell walls of algal ancestors of land plants.</title>
        <authorList>
            <person name="Chang Y."/>
            <person name="Wang S."/>
            <person name="Sekimoto S."/>
            <person name="Aerts A.L."/>
            <person name="Choi C."/>
            <person name="Clum A."/>
            <person name="LaButti K.M."/>
            <person name="Lindquist E.A."/>
            <person name="Yee Ngan C."/>
            <person name="Ohm R.A."/>
            <person name="Salamov A.A."/>
            <person name="Grigoriev I.V."/>
            <person name="Spatafora J.W."/>
            <person name="Berbee M.L."/>
        </authorList>
    </citation>
    <scope>NUCLEOTIDE SEQUENCE [LARGE SCALE GENOMIC DNA]</scope>
    <source>
        <strain evidence="3 4">NRRL 28638</strain>
    </source>
</reference>
<accession>A0A137P0I9</accession>
<dbReference type="AlphaFoldDB" id="A0A137P0I9"/>
<evidence type="ECO:0000313" key="4">
    <source>
        <dbReference type="Proteomes" id="UP000070444"/>
    </source>
</evidence>
<name>A0A137P0I9_CONC2</name>
<dbReference type="InterPro" id="IPR058584">
    <property type="entry name" value="IMB1_TNPO1-like_TPR"/>
</dbReference>
<dbReference type="GO" id="GO:0005634">
    <property type="term" value="C:nucleus"/>
    <property type="evidence" value="ECO:0007669"/>
    <property type="project" value="TreeGrafter"/>
</dbReference>
<dbReference type="Gene3D" id="1.25.10.10">
    <property type="entry name" value="Leucine-rich Repeat Variant"/>
    <property type="match status" value="2"/>
</dbReference>
<dbReference type="GO" id="GO:0004674">
    <property type="term" value="F:protein serine/threonine kinase activity"/>
    <property type="evidence" value="ECO:0007669"/>
    <property type="project" value="TreeGrafter"/>
</dbReference>
<organism evidence="3 4">
    <name type="scientific">Conidiobolus coronatus (strain ATCC 28846 / CBS 209.66 / NRRL 28638)</name>
    <name type="common">Delacroixia coronata</name>
    <dbReference type="NCBI Taxonomy" id="796925"/>
    <lineage>
        <taxon>Eukaryota</taxon>
        <taxon>Fungi</taxon>
        <taxon>Fungi incertae sedis</taxon>
        <taxon>Zoopagomycota</taxon>
        <taxon>Entomophthoromycotina</taxon>
        <taxon>Entomophthoromycetes</taxon>
        <taxon>Entomophthorales</taxon>
        <taxon>Ancylistaceae</taxon>
        <taxon>Conidiobolus</taxon>
    </lineage>
</organism>
<dbReference type="GO" id="GO:0031931">
    <property type="term" value="C:TORC1 complex"/>
    <property type="evidence" value="ECO:0007669"/>
    <property type="project" value="TreeGrafter"/>
</dbReference>
<dbReference type="PANTHER" id="PTHR11139">
    <property type="entry name" value="ATAXIA TELANGIECTASIA MUTATED ATM -RELATED"/>
    <property type="match status" value="1"/>
</dbReference>
<dbReference type="EMBL" id="KQ964568">
    <property type="protein sequence ID" value="KXN68610.1"/>
    <property type="molecule type" value="Genomic_DNA"/>
</dbReference>
<feature type="non-terminal residue" evidence="3">
    <location>
        <position position="532"/>
    </location>
</feature>
<evidence type="ECO:0000256" key="1">
    <source>
        <dbReference type="ARBA" id="ARBA00022737"/>
    </source>
</evidence>
<evidence type="ECO:0000259" key="2">
    <source>
        <dbReference type="Pfam" id="PF25574"/>
    </source>
</evidence>
<dbReference type="Pfam" id="PF25574">
    <property type="entry name" value="TPR_IMB1"/>
    <property type="match status" value="1"/>
</dbReference>
<dbReference type="SUPFAM" id="SSF48371">
    <property type="entry name" value="ARM repeat"/>
    <property type="match status" value="1"/>
</dbReference>
<dbReference type="STRING" id="796925.A0A137P0I9"/>
<dbReference type="GO" id="GO:0005737">
    <property type="term" value="C:cytoplasm"/>
    <property type="evidence" value="ECO:0007669"/>
    <property type="project" value="TreeGrafter"/>
</dbReference>
<gene>
    <name evidence="3" type="ORF">CONCODRAFT_27360</name>
</gene>